<dbReference type="KEGG" id="btab:109038822"/>
<dbReference type="EMBL" id="OU963862">
    <property type="protein sequence ID" value="CAH0380756.1"/>
    <property type="molecule type" value="Genomic_DNA"/>
</dbReference>
<proteinExistence type="predicted"/>
<accession>A0A9N9ZZ52</accession>
<keyword evidence="1" id="KW-0732">Signal</keyword>
<dbReference type="Proteomes" id="UP001152759">
    <property type="component" value="Chromosome 1"/>
</dbReference>
<dbReference type="SUPFAM" id="SSF63707">
    <property type="entry name" value="Ganglioside M2 (gm2) activator"/>
    <property type="match status" value="1"/>
</dbReference>
<protein>
    <submittedName>
        <fullName evidence="3">Uncharacterized protein</fullName>
    </submittedName>
</protein>
<keyword evidence="2" id="KW-1133">Transmembrane helix</keyword>
<sequence>MGTLSAGMVLPGSKLTLSIILIINTVFWELVFSAGNPLFQNRKVLSVLHFDNCVGEEYPFKFVKWSFIRNRTTIIINGEEIITRNIDEPLTIFYRIEKCNDKANPDTCEYYNTWRWDNLCTMMKVLPFISTTRNLHTPPLSCPFRKGHYYVRNAKFDTFSLLQFLQTVGNNNRAMWKFRMEIYEKDQIVCCLDFSIQVVNFRTKNSRGNTSSSHTQTIRKADFI</sequence>
<evidence type="ECO:0000256" key="1">
    <source>
        <dbReference type="ARBA" id="ARBA00022729"/>
    </source>
</evidence>
<gene>
    <name evidence="3" type="ORF">BEMITA_LOCUS472</name>
</gene>
<dbReference type="Gene3D" id="2.70.220.10">
    <property type="entry name" value="Ganglioside GM2 activator"/>
    <property type="match status" value="1"/>
</dbReference>
<name>A0A9N9ZZ52_BEMTA</name>
<dbReference type="InterPro" id="IPR036846">
    <property type="entry name" value="GM2-AP_sf"/>
</dbReference>
<keyword evidence="2" id="KW-0472">Membrane</keyword>
<evidence type="ECO:0000313" key="4">
    <source>
        <dbReference type="Proteomes" id="UP001152759"/>
    </source>
</evidence>
<reference evidence="3" key="1">
    <citation type="submission" date="2021-12" db="EMBL/GenBank/DDBJ databases">
        <authorList>
            <person name="King R."/>
        </authorList>
    </citation>
    <scope>NUCLEOTIDE SEQUENCE</scope>
</reference>
<evidence type="ECO:0000313" key="3">
    <source>
        <dbReference type="EMBL" id="CAH0380756.1"/>
    </source>
</evidence>
<keyword evidence="4" id="KW-1185">Reference proteome</keyword>
<keyword evidence="2" id="KW-0812">Transmembrane</keyword>
<organism evidence="3 4">
    <name type="scientific">Bemisia tabaci</name>
    <name type="common">Sweetpotato whitefly</name>
    <name type="synonym">Aleurodes tabaci</name>
    <dbReference type="NCBI Taxonomy" id="7038"/>
    <lineage>
        <taxon>Eukaryota</taxon>
        <taxon>Metazoa</taxon>
        <taxon>Ecdysozoa</taxon>
        <taxon>Arthropoda</taxon>
        <taxon>Hexapoda</taxon>
        <taxon>Insecta</taxon>
        <taxon>Pterygota</taxon>
        <taxon>Neoptera</taxon>
        <taxon>Paraneoptera</taxon>
        <taxon>Hemiptera</taxon>
        <taxon>Sternorrhyncha</taxon>
        <taxon>Aleyrodoidea</taxon>
        <taxon>Aleyrodidae</taxon>
        <taxon>Aleyrodinae</taxon>
        <taxon>Bemisia</taxon>
    </lineage>
</organism>
<evidence type="ECO:0000256" key="2">
    <source>
        <dbReference type="SAM" id="Phobius"/>
    </source>
</evidence>
<feature type="transmembrane region" description="Helical" evidence="2">
    <location>
        <begin position="15"/>
        <end position="35"/>
    </location>
</feature>
<dbReference type="AlphaFoldDB" id="A0A9N9ZZ52"/>